<evidence type="ECO:0000259" key="14">
    <source>
        <dbReference type="PROSITE" id="PS51103"/>
    </source>
</evidence>
<dbReference type="GO" id="GO:0008982">
    <property type="term" value="F:protein-N(PI)-phosphohistidine-sugar phosphotransferase activity"/>
    <property type="evidence" value="ECO:0007669"/>
    <property type="project" value="InterPro"/>
</dbReference>
<dbReference type="Pfam" id="PF00367">
    <property type="entry name" value="PTS_EIIB"/>
    <property type="match status" value="1"/>
</dbReference>
<keyword evidence="5" id="KW-0808">Transferase</keyword>
<dbReference type="InterPro" id="IPR018113">
    <property type="entry name" value="PTrfase_EIIB_Cys"/>
</dbReference>
<dbReference type="OrthoDB" id="9764327at2"/>
<keyword evidence="9 12" id="KW-1133">Transmembrane helix</keyword>
<feature type="active site" description="Phosphocysteine intermediate; for EIIB activity" evidence="11">
    <location>
        <position position="466"/>
    </location>
</feature>
<keyword evidence="2" id="KW-0813">Transport</keyword>
<name>A0A371J174_9FIRM</name>
<feature type="transmembrane region" description="Helical" evidence="12">
    <location>
        <begin position="125"/>
        <end position="152"/>
    </location>
</feature>
<proteinExistence type="predicted"/>
<comment type="subcellular location">
    <subcellularLocation>
        <location evidence="1">Cell membrane</location>
        <topology evidence="1">Multi-pass membrane protein</topology>
    </subcellularLocation>
</comment>
<evidence type="ECO:0000256" key="12">
    <source>
        <dbReference type="SAM" id="Phobius"/>
    </source>
</evidence>
<dbReference type="Gene3D" id="3.30.1360.60">
    <property type="entry name" value="Glucose permease domain IIB"/>
    <property type="match status" value="1"/>
</dbReference>
<keyword evidence="3" id="KW-1003">Cell membrane</keyword>
<feature type="transmembrane region" description="Helical" evidence="12">
    <location>
        <begin position="173"/>
        <end position="193"/>
    </location>
</feature>
<keyword evidence="7 12" id="KW-0812">Transmembrane</keyword>
<evidence type="ECO:0000313" key="16">
    <source>
        <dbReference type="Proteomes" id="UP000215694"/>
    </source>
</evidence>
<gene>
    <name evidence="15" type="ORF">CHL78_013260</name>
</gene>
<dbReference type="Pfam" id="PF02378">
    <property type="entry name" value="PTS_EIIC"/>
    <property type="match status" value="1"/>
</dbReference>
<dbReference type="RefSeq" id="WP_094369374.1">
    <property type="nucleotide sequence ID" value="NZ_NOJY02000026.1"/>
</dbReference>
<accession>A0A371J174</accession>
<keyword evidence="4" id="KW-0762">Sugar transport</keyword>
<dbReference type="AlphaFoldDB" id="A0A371J174"/>
<sequence>MKKKLFDFFQKLSRAFLLPIVLISFASMVLGLASVFLWHDQLKEMLPFIASAPVQYVANIMNTIANAIMGNIALLFAVSLSFAMANEDKEFAALGGLVGYIAFLMGMGTLVSLNPDVANMFTEKTITSILGIETIDTGMIGGIVVGLFSAFIHNRTHKIKLPMAISFFGGNRFVPIANAIFFVILGQLFPYAWAVVSNMISSAAMAVANSGVFAPFLYGFGERLLIPTGLHHVWNAVIRDTAVSGIYTFPTGEVVEGSRIAYNAFLTSNVLPEGTTIVELVKFLRGGQVPITMFALPAIAFAMYKTAKPANRNAIKPLLITGVFSILIAGITEPLEFAFMFASPILYFIYAVLNGLSFMFSYMLGNGMGGAEPNLIGLLLYGVLRPESKFFIVLLLGIPFGIGSYLLFKWWIVKYDVKTPGRGGEYDQSMEVAGDTGNTTDPLKLKAQVAIEGLGGAANIEVVDCCISRLRVILKDMSLVDENKLKSTGCMGVVKVDDQNIQVIYGTTVHLVKNAIIKELDSIAKAS</sequence>
<dbReference type="Proteomes" id="UP000215694">
    <property type="component" value="Unassembled WGS sequence"/>
</dbReference>
<dbReference type="GO" id="GO:0016301">
    <property type="term" value="F:kinase activity"/>
    <property type="evidence" value="ECO:0007669"/>
    <property type="project" value="UniProtKB-KW"/>
</dbReference>
<comment type="caution">
    <text evidence="15">The sequence shown here is derived from an EMBL/GenBank/DDBJ whole genome shotgun (WGS) entry which is preliminary data.</text>
</comment>
<dbReference type="InterPro" id="IPR036878">
    <property type="entry name" value="Glu_permease_IIB"/>
</dbReference>
<feature type="transmembrane region" description="Helical" evidence="12">
    <location>
        <begin position="64"/>
        <end position="84"/>
    </location>
</feature>
<evidence type="ECO:0000313" key="15">
    <source>
        <dbReference type="EMBL" id="RDY26453.1"/>
    </source>
</evidence>
<dbReference type="InterPro" id="IPR003352">
    <property type="entry name" value="PTS_EIIC"/>
</dbReference>
<dbReference type="InterPro" id="IPR050429">
    <property type="entry name" value="PTS_Glucose_EIICBA"/>
</dbReference>
<dbReference type="SUPFAM" id="SSF55604">
    <property type="entry name" value="Glucose permease domain IIB"/>
    <property type="match status" value="1"/>
</dbReference>
<evidence type="ECO:0000256" key="7">
    <source>
        <dbReference type="ARBA" id="ARBA00022692"/>
    </source>
</evidence>
<dbReference type="InterPro" id="IPR001996">
    <property type="entry name" value="PTS_IIB_1"/>
</dbReference>
<dbReference type="PROSITE" id="PS51098">
    <property type="entry name" value="PTS_EIIB_TYPE_1"/>
    <property type="match status" value="1"/>
</dbReference>
<protein>
    <submittedName>
        <fullName evidence="15">PTS maltose transporter subunit IICB</fullName>
    </submittedName>
</protein>
<feature type="transmembrane region" description="Helical" evidence="12">
    <location>
        <begin position="12"/>
        <end position="38"/>
    </location>
</feature>
<dbReference type="GO" id="GO:0090563">
    <property type="term" value="F:protein-phosphocysteine-sugar phosphotransferase activity"/>
    <property type="evidence" value="ECO:0007669"/>
    <property type="project" value="TreeGrafter"/>
</dbReference>
<evidence type="ECO:0000256" key="1">
    <source>
        <dbReference type="ARBA" id="ARBA00004651"/>
    </source>
</evidence>
<dbReference type="GO" id="GO:0005886">
    <property type="term" value="C:plasma membrane"/>
    <property type="evidence" value="ECO:0007669"/>
    <property type="project" value="UniProtKB-SubCell"/>
</dbReference>
<dbReference type="PANTHER" id="PTHR30009:SF24">
    <property type="entry name" value="PTS SYSTEM, IIBC COMPONENT"/>
    <property type="match status" value="1"/>
</dbReference>
<feature type="transmembrane region" description="Helical" evidence="12">
    <location>
        <begin position="390"/>
        <end position="408"/>
    </location>
</feature>
<dbReference type="InterPro" id="IPR013013">
    <property type="entry name" value="PTS_EIIC_1"/>
</dbReference>
<evidence type="ECO:0000256" key="4">
    <source>
        <dbReference type="ARBA" id="ARBA00022597"/>
    </source>
</evidence>
<feature type="transmembrane region" description="Helical" evidence="12">
    <location>
        <begin position="91"/>
        <end position="113"/>
    </location>
</feature>
<keyword evidence="8" id="KW-0418">Kinase</keyword>
<feature type="transmembrane region" description="Helical" evidence="12">
    <location>
        <begin position="199"/>
        <end position="220"/>
    </location>
</feature>
<keyword evidence="16" id="KW-1185">Reference proteome</keyword>
<feature type="transmembrane region" description="Helical" evidence="12">
    <location>
        <begin position="313"/>
        <end position="331"/>
    </location>
</feature>
<evidence type="ECO:0000256" key="10">
    <source>
        <dbReference type="ARBA" id="ARBA00023136"/>
    </source>
</evidence>
<evidence type="ECO:0000256" key="11">
    <source>
        <dbReference type="PROSITE-ProRule" id="PRU00421"/>
    </source>
</evidence>
<keyword evidence="6" id="KW-0598">Phosphotransferase system</keyword>
<evidence type="ECO:0000256" key="3">
    <source>
        <dbReference type="ARBA" id="ARBA00022475"/>
    </source>
</evidence>
<evidence type="ECO:0000256" key="6">
    <source>
        <dbReference type="ARBA" id="ARBA00022683"/>
    </source>
</evidence>
<dbReference type="EMBL" id="NOJY02000026">
    <property type="protein sequence ID" value="RDY26453.1"/>
    <property type="molecule type" value="Genomic_DNA"/>
</dbReference>
<dbReference type="GO" id="GO:0009401">
    <property type="term" value="P:phosphoenolpyruvate-dependent sugar phosphotransferase system"/>
    <property type="evidence" value="ECO:0007669"/>
    <property type="project" value="UniProtKB-KW"/>
</dbReference>
<dbReference type="PANTHER" id="PTHR30009">
    <property type="entry name" value="CYTOCHROME C-TYPE SYNTHESIS PROTEIN AND PTS TRANSMEMBRANE COMPONENT"/>
    <property type="match status" value="1"/>
</dbReference>
<dbReference type="CDD" id="cd00212">
    <property type="entry name" value="PTS_IIB_glc"/>
    <property type="match status" value="1"/>
</dbReference>
<keyword evidence="10 12" id="KW-0472">Membrane</keyword>
<evidence type="ECO:0000256" key="2">
    <source>
        <dbReference type="ARBA" id="ARBA00022448"/>
    </source>
</evidence>
<feature type="domain" description="PTS EIIC type-1" evidence="14">
    <location>
        <begin position="3"/>
        <end position="424"/>
    </location>
</feature>
<dbReference type="PROSITE" id="PS51103">
    <property type="entry name" value="PTS_EIIC_TYPE_1"/>
    <property type="match status" value="1"/>
</dbReference>
<feature type="domain" description="PTS EIIB type-1" evidence="13">
    <location>
        <begin position="444"/>
        <end position="526"/>
    </location>
</feature>
<evidence type="ECO:0000259" key="13">
    <source>
        <dbReference type="PROSITE" id="PS51098"/>
    </source>
</evidence>
<organism evidence="15 16">
    <name type="scientific">Romboutsia weinsteinii</name>
    <dbReference type="NCBI Taxonomy" id="2020949"/>
    <lineage>
        <taxon>Bacteria</taxon>
        <taxon>Bacillati</taxon>
        <taxon>Bacillota</taxon>
        <taxon>Clostridia</taxon>
        <taxon>Peptostreptococcales</taxon>
        <taxon>Peptostreptococcaceae</taxon>
        <taxon>Romboutsia</taxon>
    </lineage>
</organism>
<dbReference type="NCBIfam" id="TIGR00826">
    <property type="entry name" value="EIIB_glc"/>
    <property type="match status" value="1"/>
</dbReference>
<evidence type="ECO:0000256" key="8">
    <source>
        <dbReference type="ARBA" id="ARBA00022777"/>
    </source>
</evidence>
<reference evidence="15 16" key="1">
    <citation type="journal article" date="2017" name="Genome Announc.">
        <title>Draft Genome Sequence of Romboutsia weinsteinii sp. nov. Strain CCRI-19649(T) Isolated from Surface Water.</title>
        <authorList>
            <person name="Maheux A.F."/>
            <person name="Boudreau D.K."/>
            <person name="Berube E."/>
            <person name="Boissinot M."/>
            <person name="Cantin P."/>
            <person name="Raymond F."/>
            <person name="Corbeil J."/>
            <person name="Omar R.F."/>
            <person name="Bergeron M.G."/>
        </authorList>
    </citation>
    <scope>NUCLEOTIDE SEQUENCE [LARGE SCALE GENOMIC DNA]</scope>
    <source>
        <strain evidence="15 16">CCRI-19649</strain>
    </source>
</reference>
<evidence type="ECO:0000256" key="9">
    <source>
        <dbReference type="ARBA" id="ARBA00022989"/>
    </source>
</evidence>
<evidence type="ECO:0000256" key="5">
    <source>
        <dbReference type="ARBA" id="ARBA00022679"/>
    </source>
</evidence>